<dbReference type="InterPro" id="IPR021145">
    <property type="entry name" value="Portal_protein_SPP1_Gp6-like"/>
</dbReference>
<sequence length="141" mass="16268">MQIEDTVGLARGSLSEVNAEARTATELKILRQRTYATVSDIQKELQRVIDDIVYINDKYCELYKLTPPGSYETSYSWDDSIINDEKEQREEKLEMLSNNLLSRKSYLMWYYGITDVEAQKMLDEIDADSPSVSAMFGSEEK</sequence>
<name>A0A645G1Z3_9ZZZZ</name>
<comment type="caution">
    <text evidence="1">The sequence shown here is derived from an EMBL/GenBank/DDBJ whole genome shotgun (WGS) entry which is preliminary data.</text>
</comment>
<accession>A0A645G1Z3</accession>
<protein>
    <submittedName>
        <fullName evidence="1">Uncharacterized protein</fullName>
    </submittedName>
</protein>
<organism evidence="1">
    <name type="scientific">bioreactor metagenome</name>
    <dbReference type="NCBI Taxonomy" id="1076179"/>
    <lineage>
        <taxon>unclassified sequences</taxon>
        <taxon>metagenomes</taxon>
        <taxon>ecological metagenomes</taxon>
    </lineage>
</organism>
<dbReference type="EMBL" id="VSSQ01068718">
    <property type="protein sequence ID" value="MPN20858.1"/>
    <property type="molecule type" value="Genomic_DNA"/>
</dbReference>
<dbReference type="Pfam" id="PF05133">
    <property type="entry name" value="SPP1_portal"/>
    <property type="match status" value="1"/>
</dbReference>
<proteinExistence type="predicted"/>
<dbReference type="AlphaFoldDB" id="A0A645G1Z3"/>
<gene>
    <name evidence="1" type="ORF">SDC9_168237</name>
</gene>
<reference evidence="1" key="1">
    <citation type="submission" date="2019-08" db="EMBL/GenBank/DDBJ databases">
        <authorList>
            <person name="Kucharzyk K."/>
            <person name="Murdoch R.W."/>
            <person name="Higgins S."/>
            <person name="Loffler F."/>
        </authorList>
    </citation>
    <scope>NUCLEOTIDE SEQUENCE</scope>
</reference>
<evidence type="ECO:0000313" key="1">
    <source>
        <dbReference type="EMBL" id="MPN20858.1"/>
    </source>
</evidence>